<feature type="region of interest" description="Disordered" evidence="5">
    <location>
        <begin position="260"/>
        <end position="283"/>
    </location>
</feature>
<keyword evidence="9" id="KW-1185">Reference proteome</keyword>
<feature type="compositionally biased region" description="Basic and acidic residues" evidence="5">
    <location>
        <begin position="295"/>
        <end position="310"/>
    </location>
</feature>
<dbReference type="GO" id="GO:0003723">
    <property type="term" value="F:RNA binding"/>
    <property type="evidence" value="ECO:0000318"/>
    <property type="project" value="GO_Central"/>
</dbReference>
<evidence type="ECO:0000259" key="7">
    <source>
        <dbReference type="PROSITE" id="PS50174"/>
    </source>
</evidence>
<reference evidence="9" key="1">
    <citation type="journal article" date="2016" name="Nat. Biotechnol.">
        <title>Sequencing wild and cultivated cassava and related species reveals extensive interspecific hybridization and genetic diversity.</title>
        <authorList>
            <person name="Bredeson J.V."/>
            <person name="Lyons J.B."/>
            <person name="Prochnik S.E."/>
            <person name="Wu G.A."/>
            <person name="Ha C.M."/>
            <person name="Edsinger-Gonzales E."/>
            <person name="Grimwood J."/>
            <person name="Schmutz J."/>
            <person name="Rabbi I.Y."/>
            <person name="Egesi C."/>
            <person name="Nauluvula P."/>
            <person name="Lebot V."/>
            <person name="Ndunguru J."/>
            <person name="Mkamilo G."/>
            <person name="Bart R.S."/>
            <person name="Setter T.L."/>
            <person name="Gleadow R.M."/>
            <person name="Kulakow P."/>
            <person name="Ferguson M.E."/>
            <person name="Rounsley S."/>
            <person name="Rokhsar D.S."/>
        </authorList>
    </citation>
    <scope>NUCLEOTIDE SEQUENCE [LARGE SCALE GENOMIC DNA]</scope>
    <source>
        <strain evidence="9">cv. AM560-2</strain>
    </source>
</reference>
<sequence>MDKEAPSSLFVNDGSFMERFKQLQQENGKDQEKDKGAVEKESKPKTIISGTPIPKPSTGKITMQLKSNSASKTPQLPTGGKLAFSLKQKSKIVAPPVKLGEDEEDEDETDAGSVSVDTSAKRQKLGELDAPEKSKQVDVAPPSPSDPTVKKVADKLASFVAKNGRQFEHITRQKNPGDTPFTFLFDKTCSDYKYYEFRLAEEERALSQTKYTEISPGGATSSLASKSTGSSQRLHQQQLNYQIPTSALYDVTDELGGPFTSAQTASAGRTAAGESSASGGTDPIAMMEFYMKKAAQEEKRRQPKQSKDEMPPPSSLQGAPSKRGHHMGDYIPQEELEKFLASCNDATAHRAAKETAERSKIQADNVGHKLLSKMGWKEGEGLGSSRNGMADPIMAGNVKKDNLGVGAHQPGEVTSEDDIYEQYKKRMMLGYRYRPNPLNNPRKAYY</sequence>
<proteinExistence type="predicted"/>
<dbReference type="EMBL" id="CM004393">
    <property type="protein sequence ID" value="OAY44769.1"/>
    <property type="molecule type" value="Genomic_DNA"/>
</dbReference>
<feature type="domain" description="G-patch" evidence="7">
    <location>
        <begin position="363"/>
        <end position="410"/>
    </location>
</feature>
<evidence type="ECO:0000256" key="5">
    <source>
        <dbReference type="SAM" id="MobiDB-lite"/>
    </source>
</evidence>
<dbReference type="InterPro" id="IPR035967">
    <property type="entry name" value="SWAP/Surp_sf"/>
</dbReference>
<dbReference type="SUPFAM" id="SSF109905">
    <property type="entry name" value="Surp module (SWAP domain)"/>
    <property type="match status" value="1"/>
</dbReference>
<dbReference type="GO" id="GO:0008380">
    <property type="term" value="P:RNA splicing"/>
    <property type="evidence" value="ECO:0007669"/>
    <property type="project" value="UniProtKB-KW"/>
</dbReference>
<dbReference type="Gene3D" id="1.10.10.790">
    <property type="entry name" value="Surp module"/>
    <property type="match status" value="1"/>
</dbReference>
<dbReference type="GO" id="GO:0005654">
    <property type="term" value="C:nucleoplasm"/>
    <property type="evidence" value="ECO:0000318"/>
    <property type="project" value="GO_Central"/>
</dbReference>
<feature type="domain" description="SURP motif" evidence="6">
    <location>
        <begin position="152"/>
        <end position="195"/>
    </location>
</feature>
<evidence type="ECO:0000256" key="4">
    <source>
        <dbReference type="ARBA" id="ARBA00023242"/>
    </source>
</evidence>
<feature type="compositionally biased region" description="Polar residues" evidence="5">
    <location>
        <begin position="59"/>
        <end position="76"/>
    </location>
</feature>
<dbReference type="PROSITE" id="PS50128">
    <property type="entry name" value="SURP"/>
    <property type="match status" value="1"/>
</dbReference>
<feature type="compositionally biased region" description="Low complexity" evidence="5">
    <location>
        <begin position="217"/>
        <end position="231"/>
    </location>
</feature>
<protein>
    <recommendedName>
        <fullName evidence="10">G-patch domain-containing protein</fullName>
    </recommendedName>
</protein>
<dbReference type="Pfam" id="PF01585">
    <property type="entry name" value="G-patch"/>
    <property type="match status" value="1"/>
</dbReference>
<organism evidence="8 9">
    <name type="scientific">Manihot esculenta</name>
    <name type="common">Cassava</name>
    <name type="synonym">Jatropha manihot</name>
    <dbReference type="NCBI Taxonomy" id="3983"/>
    <lineage>
        <taxon>Eukaryota</taxon>
        <taxon>Viridiplantae</taxon>
        <taxon>Streptophyta</taxon>
        <taxon>Embryophyta</taxon>
        <taxon>Tracheophyta</taxon>
        <taxon>Spermatophyta</taxon>
        <taxon>Magnoliopsida</taxon>
        <taxon>eudicotyledons</taxon>
        <taxon>Gunneridae</taxon>
        <taxon>Pentapetalae</taxon>
        <taxon>rosids</taxon>
        <taxon>fabids</taxon>
        <taxon>Malpighiales</taxon>
        <taxon>Euphorbiaceae</taxon>
        <taxon>Crotonoideae</taxon>
        <taxon>Manihoteae</taxon>
        <taxon>Manihot</taxon>
    </lineage>
</organism>
<comment type="caution">
    <text evidence="8">The sequence shown here is derived from an EMBL/GenBank/DDBJ whole genome shotgun (WGS) entry which is preliminary data.</text>
</comment>
<dbReference type="OMA" id="HQWKQCE"/>
<feature type="region of interest" description="Disordered" evidence="5">
    <location>
        <begin position="295"/>
        <end position="328"/>
    </location>
</feature>
<evidence type="ECO:0000313" key="9">
    <source>
        <dbReference type="Proteomes" id="UP000091857"/>
    </source>
</evidence>
<dbReference type="PANTHER" id="PTHR23340:SF0">
    <property type="entry name" value="SURP AND G-PATCH DOMAIN-CONTAINING PROTEIN 1 ISOFORM X1"/>
    <property type="match status" value="1"/>
</dbReference>
<gene>
    <name evidence="8" type="ORF">MANES_07G003900v8</name>
</gene>
<dbReference type="Gramene" id="Manes.07G003900.4.v8.1">
    <property type="protein sequence ID" value="Manes.07G003900.4.v8.1.CDS"/>
    <property type="gene ID" value="Manes.07G003900.v8.1"/>
</dbReference>
<keyword evidence="2" id="KW-0507">mRNA processing</keyword>
<accession>A0A251KW80</accession>
<keyword evidence="4" id="KW-0539">Nucleus</keyword>
<dbReference type="PANTHER" id="PTHR23340">
    <property type="entry name" value="ARGININE/SERINE RICH SPLICING FACTOR SF4/14"/>
    <property type="match status" value="1"/>
</dbReference>
<dbReference type="SMART" id="SM00648">
    <property type="entry name" value="SWAP"/>
    <property type="match status" value="1"/>
</dbReference>
<evidence type="ECO:0000259" key="6">
    <source>
        <dbReference type="PROSITE" id="PS50128"/>
    </source>
</evidence>
<dbReference type="SMART" id="SM00443">
    <property type="entry name" value="G_patch"/>
    <property type="match status" value="1"/>
</dbReference>
<comment type="subcellular location">
    <subcellularLocation>
        <location evidence="1">Nucleus</location>
    </subcellularLocation>
</comment>
<reference evidence="8" key="2">
    <citation type="submission" date="2021-03" db="EMBL/GenBank/DDBJ databases">
        <title>WGS assembly of Manihot esculenta.</title>
        <authorList>
            <person name="Bredeson J.V."/>
            <person name="Shu S."/>
            <person name="Berkoff K."/>
            <person name="Lyons J.B."/>
            <person name="Vrebalov J."/>
            <person name="Carvajal-Yepes M."/>
            <person name="Ovalle T."/>
            <person name="Aranzales E."/>
            <person name="Carlson J."/>
            <person name="Wenzl P."/>
            <person name="Caccamo M."/>
            <person name="Becerra Lopez-Lavalle Luis A."/>
            <person name="Goodstein D."/>
            <person name="Bart R.S."/>
            <person name="Jannink J.-L."/>
            <person name="Dyer S."/>
            <person name="Rounsley S."/>
            <person name="Rokhsar D.S."/>
        </authorList>
    </citation>
    <scope>NUCLEOTIDE SEQUENCE</scope>
    <source>
        <tissue evidence="8">Leaf</tissue>
    </source>
</reference>
<feature type="compositionally biased region" description="Basic and acidic residues" evidence="5">
    <location>
        <begin position="25"/>
        <end position="44"/>
    </location>
</feature>
<feature type="region of interest" description="Disordered" evidence="5">
    <location>
        <begin position="93"/>
        <end position="150"/>
    </location>
</feature>
<keyword evidence="3" id="KW-0508">mRNA splicing</keyword>
<dbReference type="InterPro" id="IPR040169">
    <property type="entry name" value="SUGP1/2"/>
</dbReference>
<feature type="region of interest" description="Disordered" evidence="5">
    <location>
        <begin position="25"/>
        <end position="81"/>
    </location>
</feature>
<feature type="compositionally biased region" description="Acidic residues" evidence="5">
    <location>
        <begin position="101"/>
        <end position="110"/>
    </location>
</feature>
<evidence type="ECO:0000256" key="1">
    <source>
        <dbReference type="ARBA" id="ARBA00004123"/>
    </source>
</evidence>
<dbReference type="GO" id="GO:0006397">
    <property type="term" value="P:mRNA processing"/>
    <property type="evidence" value="ECO:0007669"/>
    <property type="project" value="UniProtKB-KW"/>
</dbReference>
<feature type="compositionally biased region" description="Polar residues" evidence="5">
    <location>
        <begin position="260"/>
        <end position="279"/>
    </location>
</feature>
<feature type="region of interest" description="Disordered" evidence="5">
    <location>
        <begin position="210"/>
        <end position="235"/>
    </location>
</feature>
<feature type="compositionally biased region" description="Basic and acidic residues" evidence="5">
    <location>
        <begin position="124"/>
        <end position="136"/>
    </location>
</feature>
<dbReference type="Proteomes" id="UP000091857">
    <property type="component" value="Chromosome 7"/>
</dbReference>
<evidence type="ECO:0008006" key="10">
    <source>
        <dbReference type="Google" id="ProtNLM"/>
    </source>
</evidence>
<dbReference type="InterPro" id="IPR000061">
    <property type="entry name" value="Surp"/>
</dbReference>
<dbReference type="EMBL" id="CM004393">
    <property type="protein sequence ID" value="OAY44770.1"/>
    <property type="molecule type" value="Genomic_DNA"/>
</dbReference>
<dbReference type="Gramene" id="Manes.07G003900.5.v8.1">
    <property type="protein sequence ID" value="Manes.07G003900.5.v8.1.CDS"/>
    <property type="gene ID" value="Manes.07G003900.v8.1"/>
</dbReference>
<dbReference type="Pfam" id="PF01805">
    <property type="entry name" value="Surp"/>
    <property type="match status" value="1"/>
</dbReference>
<dbReference type="STRING" id="3983.A0A251KW80"/>
<evidence type="ECO:0000256" key="2">
    <source>
        <dbReference type="ARBA" id="ARBA00022664"/>
    </source>
</evidence>
<dbReference type="OrthoDB" id="4822at2759"/>
<evidence type="ECO:0000313" key="8">
    <source>
        <dbReference type="EMBL" id="OAY44769.1"/>
    </source>
</evidence>
<dbReference type="AlphaFoldDB" id="A0A251KW80"/>
<dbReference type="InterPro" id="IPR000467">
    <property type="entry name" value="G_patch_dom"/>
</dbReference>
<name>A0A251KW80_MANES</name>
<dbReference type="PROSITE" id="PS50174">
    <property type="entry name" value="G_PATCH"/>
    <property type="match status" value="1"/>
</dbReference>
<evidence type="ECO:0000256" key="3">
    <source>
        <dbReference type="ARBA" id="ARBA00023187"/>
    </source>
</evidence>